<keyword evidence="2" id="KW-1185">Reference proteome</keyword>
<dbReference type="AlphaFoldDB" id="A0A0F0KEP4"/>
<dbReference type="PATRIC" id="fig|104336.4.peg.2871"/>
<dbReference type="GeneID" id="94444344"/>
<name>A0A0F0KEP4_9MICO</name>
<proteinExistence type="predicted"/>
<evidence type="ECO:0000313" key="1">
    <source>
        <dbReference type="EMBL" id="KJL17731.1"/>
    </source>
</evidence>
<reference evidence="1 2" key="1">
    <citation type="submission" date="2015-02" db="EMBL/GenBank/DDBJ databases">
        <title>Draft genome sequences of ten Microbacterium spp. with emphasis on heavy metal contaminated environments.</title>
        <authorList>
            <person name="Corretto E."/>
        </authorList>
    </citation>
    <scope>NUCLEOTIDE SEQUENCE [LARGE SCALE GENOMIC DNA]</scope>
    <source>
        <strain evidence="1 2">DSM 12966</strain>
    </source>
</reference>
<dbReference type="RefSeq" id="WP_045255151.1">
    <property type="nucleotide sequence ID" value="NZ_CP031425.1"/>
</dbReference>
<protein>
    <submittedName>
        <fullName evidence="1">Uncharacterized protein</fullName>
    </submittedName>
</protein>
<organism evidence="1 2">
    <name type="scientific">Microbacterium foliorum</name>
    <dbReference type="NCBI Taxonomy" id="104336"/>
    <lineage>
        <taxon>Bacteria</taxon>
        <taxon>Bacillati</taxon>
        <taxon>Actinomycetota</taxon>
        <taxon>Actinomycetes</taxon>
        <taxon>Micrococcales</taxon>
        <taxon>Microbacteriaceae</taxon>
        <taxon>Microbacterium</taxon>
    </lineage>
</organism>
<comment type="caution">
    <text evidence="1">The sequence shown here is derived from an EMBL/GenBank/DDBJ whole genome shotgun (WGS) entry which is preliminary data.</text>
</comment>
<evidence type="ECO:0000313" key="2">
    <source>
        <dbReference type="Proteomes" id="UP000033572"/>
    </source>
</evidence>
<dbReference type="KEGG" id="mfol:DXT68_08070"/>
<accession>A0A0F0KEP4</accession>
<dbReference type="Proteomes" id="UP000033572">
    <property type="component" value="Unassembled WGS sequence"/>
</dbReference>
<gene>
    <name evidence="1" type="ORF">RN50_02830</name>
</gene>
<dbReference type="EMBL" id="JYIU01000046">
    <property type="protein sequence ID" value="KJL17731.1"/>
    <property type="molecule type" value="Genomic_DNA"/>
</dbReference>
<sequence>MDGLIDHTESPDIRPHLRRKVAPIDGDQGTAALNARPTEAEYWKAFWEQVAIMWLELPPEIQREYAEKYPKGSSRRPTPVFPSVS</sequence>